<evidence type="ECO:0000256" key="3">
    <source>
        <dbReference type="ARBA" id="ARBA00023274"/>
    </source>
</evidence>
<dbReference type="NCBIfam" id="TIGR00002">
    <property type="entry name" value="S16"/>
    <property type="match status" value="1"/>
</dbReference>
<dbReference type="EMBL" id="HM021802">
    <property type="protein sequence ID" value="ADG29004.1"/>
    <property type="molecule type" value="Genomic_DNA"/>
</dbReference>
<dbReference type="Pfam" id="PF00886">
    <property type="entry name" value="Ribosomal_S16"/>
    <property type="match status" value="1"/>
</dbReference>
<dbReference type="PANTHER" id="PTHR12919:SF20">
    <property type="entry name" value="SMALL RIBOSOMAL SUBUNIT PROTEIN BS16M"/>
    <property type="match status" value="1"/>
</dbReference>
<evidence type="ECO:0000256" key="4">
    <source>
        <dbReference type="ARBA" id="ARBA00035371"/>
    </source>
</evidence>
<keyword evidence="3" id="KW-0687">Ribonucleoprotein</keyword>
<protein>
    <recommendedName>
        <fullName evidence="4">30S ribosomal protein S16, chloroplastic</fullName>
    </recommendedName>
</protein>
<evidence type="ECO:0000313" key="5">
    <source>
        <dbReference type="EMBL" id="ADG29004.1"/>
    </source>
</evidence>
<dbReference type="GO" id="GO:0032543">
    <property type="term" value="P:mitochondrial translation"/>
    <property type="evidence" value="ECO:0007669"/>
    <property type="project" value="TreeGrafter"/>
</dbReference>
<proteinExistence type="inferred from homology"/>
<evidence type="ECO:0000256" key="1">
    <source>
        <dbReference type="ARBA" id="ARBA00006668"/>
    </source>
</evidence>
<dbReference type="GO" id="GO:0005739">
    <property type="term" value="C:mitochondrion"/>
    <property type="evidence" value="ECO:0007669"/>
    <property type="project" value="GOC"/>
</dbReference>
<geneLocation type="chloroplast" evidence="5"/>
<reference evidence="5" key="1">
    <citation type="journal article" date="2010" name="Genome">
        <title>The evolution of chloroplast genome structure in ferns.</title>
        <authorList>
            <person name="Wolf P.G."/>
            <person name="Roper J.M."/>
            <person name="Duffy A.M."/>
        </authorList>
    </citation>
    <scope>NUCLEOTIDE SEQUENCE</scope>
</reference>
<dbReference type="InterPro" id="IPR000307">
    <property type="entry name" value="Ribosomal_bS16"/>
</dbReference>
<keyword evidence="5" id="KW-0934">Plastid</keyword>
<dbReference type="AlphaFoldDB" id="E0YE28"/>
<evidence type="ECO:0000256" key="2">
    <source>
        <dbReference type="ARBA" id="ARBA00022980"/>
    </source>
</evidence>
<keyword evidence="2 5" id="KW-0689">Ribosomal protein</keyword>
<dbReference type="Gene3D" id="3.30.1320.10">
    <property type="match status" value="1"/>
</dbReference>
<comment type="similarity">
    <text evidence="1">Belongs to the bacterial ribosomal protein bS16 family.</text>
</comment>
<keyword evidence="5" id="KW-0150">Chloroplast</keyword>
<gene>
    <name evidence="5" type="primary">rps16</name>
</gene>
<dbReference type="InterPro" id="IPR023803">
    <property type="entry name" value="Ribosomal_bS16_dom_sf"/>
</dbReference>
<dbReference type="PANTHER" id="PTHR12919">
    <property type="entry name" value="30S RIBOSOMAL PROTEIN S16"/>
    <property type="match status" value="1"/>
</dbReference>
<sequence>MVKLRSKRHGGKQRTYRIIAINAQSRREGKAIKEVGFHDPRKEQTQLNVSVITSFLEEGLKQQKLFVIYRNGQRYLNKSKSNFNQKLNFRRI</sequence>
<name>E0YE28_DICAN</name>
<dbReference type="SUPFAM" id="SSF54565">
    <property type="entry name" value="Ribosomal protein S16"/>
    <property type="match status" value="1"/>
</dbReference>
<dbReference type="GO" id="GO:0003735">
    <property type="term" value="F:structural constituent of ribosome"/>
    <property type="evidence" value="ECO:0007669"/>
    <property type="project" value="InterPro"/>
</dbReference>
<accession>E0YE28</accession>
<organism evidence="5">
    <name type="scientific">Dicksonia antarctica</name>
    <name type="common">Australian tree fern</name>
    <dbReference type="NCBI Taxonomy" id="3271"/>
    <lineage>
        <taxon>Eukaryota</taxon>
        <taxon>Viridiplantae</taxon>
        <taxon>Streptophyta</taxon>
        <taxon>Embryophyta</taxon>
        <taxon>Tracheophyta</taxon>
        <taxon>Polypodiopsida</taxon>
        <taxon>Polypodiidae</taxon>
        <taxon>Cyatheales</taxon>
        <taxon>Dicksoniaceae</taxon>
        <taxon>Dicksonia</taxon>
    </lineage>
</organism>
<dbReference type="GO" id="GO:0015935">
    <property type="term" value="C:small ribosomal subunit"/>
    <property type="evidence" value="ECO:0007669"/>
    <property type="project" value="TreeGrafter"/>
</dbReference>